<feature type="compositionally biased region" description="Basic and acidic residues" evidence="9">
    <location>
        <begin position="415"/>
        <end position="482"/>
    </location>
</feature>
<dbReference type="Gene3D" id="3.40.50.300">
    <property type="entry name" value="P-loop containing nucleotide triphosphate hydrolases"/>
    <property type="match status" value="1"/>
</dbReference>
<dbReference type="eggNOG" id="arCOG01227">
    <property type="taxonomic scope" value="Archaea"/>
</dbReference>
<dbReference type="EC" id="3.6.5.4" evidence="8"/>
<feature type="compositionally biased region" description="Basic and acidic residues" evidence="9">
    <location>
        <begin position="489"/>
        <end position="498"/>
    </location>
</feature>
<feature type="compositionally biased region" description="Acidic residues" evidence="9">
    <location>
        <begin position="502"/>
        <end position="511"/>
    </location>
</feature>
<dbReference type="HAMAP" id="MF_00920">
    <property type="entry name" value="FtsY"/>
    <property type="match status" value="1"/>
</dbReference>
<dbReference type="InterPro" id="IPR027417">
    <property type="entry name" value="P-loop_NTPase"/>
</dbReference>
<evidence type="ECO:0000256" key="1">
    <source>
        <dbReference type="ARBA" id="ARBA00022475"/>
    </source>
</evidence>
<dbReference type="OrthoDB" id="372188at2157"/>
<organism evidence="11 12">
    <name type="scientific">Candidatus Nitrososphaera evergladensis SR1</name>
    <dbReference type="NCBI Taxonomy" id="1459636"/>
    <lineage>
        <taxon>Archaea</taxon>
        <taxon>Nitrososphaerota</taxon>
        <taxon>Nitrososphaeria</taxon>
        <taxon>Nitrososphaerales</taxon>
        <taxon>Nitrososphaeraceae</taxon>
        <taxon>Nitrososphaera</taxon>
    </lineage>
</organism>
<dbReference type="FunFam" id="3.40.50.300:FF:000566">
    <property type="entry name" value="Signal recognition particle receptor subunit alpha"/>
    <property type="match status" value="1"/>
</dbReference>
<feature type="binding site" evidence="8">
    <location>
        <begin position="254"/>
        <end position="257"/>
    </location>
    <ligand>
        <name>GTP</name>
        <dbReference type="ChEBI" id="CHEBI:37565"/>
    </ligand>
</feature>
<dbReference type="InterPro" id="IPR004390">
    <property type="entry name" value="SR_rcpt_FtsY"/>
</dbReference>
<sequence length="511" mass="56664">MFDKLKKALSGAAKSIGQKEINEKILDETLLDLQIELLESDVAQEVVDDLSARLKKDLLGLKLEKGQDASQVIESKLQEIVAGIFARAGRLDIVEKIRAKKEAKQGPFVIVFLGINGTGKTTTVAKVGNLLRKSGISVVVAAGDTHRAGAIEQLTQHAERLSLKVIAQRYGADPSAVGRDAVDYAKKHYIDAVLIDTAGRMQTSKNLMDEMSKIVRVVKPDIKLFVGDSLAGNDTINQAREFFQYANFDGAILTKIDADAKGGAAISIAHLTSKPIAYVGVGQGYDDMIPFDPDKFITSLFGSAAVSVQDLMSAAPLPPSPPATEPETRQEEVEPRPATAAVASGSPIFAPRAVEEEPITKDDHDRDLPPSPSPVQASSPPSPPPSPPSPPQSYVPEPAREEKKSRFGGLFGRKKSSDDGGNEEKRRREEEEDNRRRVEDLNRRKEEDEERQRRKEEEQRRKDEEQQRKREEEERKRKEKEEKKKKRKDDKDSSKDEVVYLTDEDIEDLLK</sequence>
<dbReference type="SMART" id="SM00382">
    <property type="entry name" value="AAA"/>
    <property type="match status" value="1"/>
</dbReference>
<dbReference type="Gene3D" id="1.20.120.140">
    <property type="entry name" value="Signal recognition particle SRP54, nucleotide-binding domain"/>
    <property type="match status" value="1"/>
</dbReference>
<keyword evidence="1 8" id="KW-1003">Cell membrane</keyword>
<dbReference type="HOGENOM" id="CLU_039705_0_0_2"/>
<keyword evidence="7 8" id="KW-0675">Receptor</keyword>
<dbReference type="GO" id="GO:0003924">
    <property type="term" value="F:GTPase activity"/>
    <property type="evidence" value="ECO:0007669"/>
    <property type="project" value="UniProtKB-UniRule"/>
</dbReference>
<dbReference type="RefSeq" id="WP_148700146.1">
    <property type="nucleotide sequence ID" value="NZ_CP007174.1"/>
</dbReference>
<dbReference type="NCBIfam" id="TIGR00064">
    <property type="entry name" value="ftsY"/>
    <property type="match status" value="1"/>
</dbReference>
<evidence type="ECO:0000256" key="9">
    <source>
        <dbReference type="SAM" id="MobiDB-lite"/>
    </source>
</evidence>
<feature type="binding site" evidence="8">
    <location>
        <begin position="114"/>
        <end position="121"/>
    </location>
    <ligand>
        <name>GTP</name>
        <dbReference type="ChEBI" id="CHEBI:37565"/>
    </ligand>
</feature>
<comment type="subunit">
    <text evidence="8">Part of the signal recognition particle protein translocation system, which is composed of SRP and FtsY.</text>
</comment>
<dbReference type="PROSITE" id="PS00300">
    <property type="entry name" value="SRP54"/>
    <property type="match status" value="1"/>
</dbReference>
<dbReference type="GO" id="GO:0005886">
    <property type="term" value="C:plasma membrane"/>
    <property type="evidence" value="ECO:0007669"/>
    <property type="project" value="UniProtKB-SubCell"/>
</dbReference>
<dbReference type="GO" id="GO:0005737">
    <property type="term" value="C:cytoplasm"/>
    <property type="evidence" value="ECO:0007669"/>
    <property type="project" value="UniProtKB-SubCell"/>
</dbReference>
<keyword evidence="2 8" id="KW-0963">Cytoplasm</keyword>
<evidence type="ECO:0000313" key="12">
    <source>
        <dbReference type="Proteomes" id="UP000028194"/>
    </source>
</evidence>
<dbReference type="Pfam" id="PF00448">
    <property type="entry name" value="SRP54"/>
    <property type="match status" value="1"/>
</dbReference>
<dbReference type="InterPro" id="IPR036225">
    <property type="entry name" value="SRP/SRP_N"/>
</dbReference>
<keyword evidence="6 8" id="KW-0472">Membrane</keyword>
<evidence type="ECO:0000259" key="10">
    <source>
        <dbReference type="PROSITE" id="PS00300"/>
    </source>
</evidence>
<dbReference type="PANTHER" id="PTHR43134">
    <property type="entry name" value="SIGNAL RECOGNITION PARTICLE RECEPTOR SUBUNIT ALPHA"/>
    <property type="match status" value="1"/>
</dbReference>
<keyword evidence="4 8" id="KW-0378">Hydrolase</keyword>
<evidence type="ECO:0000256" key="3">
    <source>
        <dbReference type="ARBA" id="ARBA00022741"/>
    </source>
</evidence>
<name>A0A075MP90_9ARCH</name>
<dbReference type="EMBL" id="CP007174">
    <property type="protein sequence ID" value="AIF83361.1"/>
    <property type="molecule type" value="Genomic_DNA"/>
</dbReference>
<dbReference type="SMART" id="SM00962">
    <property type="entry name" value="SRP54"/>
    <property type="match status" value="1"/>
</dbReference>
<comment type="catalytic activity">
    <reaction evidence="8">
        <text>GTP + H2O = GDP + phosphate + H(+)</text>
        <dbReference type="Rhea" id="RHEA:19669"/>
        <dbReference type="ChEBI" id="CHEBI:15377"/>
        <dbReference type="ChEBI" id="CHEBI:15378"/>
        <dbReference type="ChEBI" id="CHEBI:37565"/>
        <dbReference type="ChEBI" id="CHEBI:43474"/>
        <dbReference type="ChEBI" id="CHEBI:58189"/>
        <dbReference type="EC" id="3.6.5.4"/>
    </reaction>
</comment>
<evidence type="ECO:0000256" key="8">
    <source>
        <dbReference type="HAMAP-Rule" id="MF_00920"/>
    </source>
</evidence>
<protein>
    <recommendedName>
        <fullName evidence="8">Signal recognition particle receptor FtsY</fullName>
        <shortName evidence="8">SRP receptor</shortName>
        <ecNumber evidence="8">3.6.5.4</ecNumber>
    </recommendedName>
</protein>
<dbReference type="SUPFAM" id="SSF52540">
    <property type="entry name" value="P-loop containing nucleoside triphosphate hydrolases"/>
    <property type="match status" value="1"/>
</dbReference>
<dbReference type="GO" id="GO:0005047">
    <property type="term" value="F:signal recognition particle binding"/>
    <property type="evidence" value="ECO:0007669"/>
    <property type="project" value="TreeGrafter"/>
</dbReference>
<feature type="region of interest" description="Disordered" evidence="9">
    <location>
        <begin position="313"/>
        <end position="511"/>
    </location>
</feature>
<dbReference type="Proteomes" id="UP000028194">
    <property type="component" value="Chromosome"/>
</dbReference>
<evidence type="ECO:0000313" key="11">
    <source>
        <dbReference type="EMBL" id="AIF83361.1"/>
    </source>
</evidence>
<proteinExistence type="inferred from homology"/>
<gene>
    <name evidence="8" type="primary">ftsY</name>
    <name evidence="11" type="ORF">NTE_01292</name>
</gene>
<feature type="domain" description="SRP54-type proteins GTP-binding" evidence="10">
    <location>
        <begin position="275"/>
        <end position="288"/>
    </location>
</feature>
<reference evidence="11 12" key="1">
    <citation type="journal article" date="2014" name="PLoS ONE">
        <title>Genome Sequence of Candidatus Nitrososphaera evergladensis from Group I.1b Enriched from Everglades Soil Reveals Novel Genomic Features of the Ammonia-Oxidizing Archaea.</title>
        <authorList>
            <person name="Zhalnina K.V."/>
            <person name="Dias R."/>
            <person name="Leonard M.T."/>
            <person name="Dorr de Quadros P."/>
            <person name="Camargo F.A."/>
            <person name="Drew J.C."/>
            <person name="Farmerie W.G."/>
            <person name="Daroub S.H."/>
            <person name="Triplett E.W."/>
        </authorList>
    </citation>
    <scope>NUCLEOTIDE SEQUENCE [LARGE SCALE GENOMIC DNA]</scope>
    <source>
        <strain evidence="11 12">SR1</strain>
    </source>
</reference>
<keyword evidence="5 8" id="KW-0342">GTP-binding</keyword>
<accession>A0A075MP90</accession>
<comment type="subcellular location">
    <subcellularLocation>
        <location evidence="8">Cell membrane</location>
        <topology evidence="8">Peripheral membrane protein</topology>
        <orientation evidence="8">Cytoplasmic side</orientation>
    </subcellularLocation>
    <subcellularLocation>
        <location evidence="8">Cytoplasm</location>
    </subcellularLocation>
</comment>
<dbReference type="SUPFAM" id="SSF47364">
    <property type="entry name" value="Domain of the SRP/SRP receptor G-proteins"/>
    <property type="match status" value="1"/>
</dbReference>
<dbReference type="PANTHER" id="PTHR43134:SF1">
    <property type="entry name" value="SIGNAL RECOGNITION PARTICLE RECEPTOR SUBUNIT ALPHA"/>
    <property type="match status" value="1"/>
</dbReference>
<feature type="compositionally biased region" description="Basic and acidic residues" evidence="9">
    <location>
        <begin position="326"/>
        <end position="335"/>
    </location>
</feature>
<evidence type="ECO:0000256" key="4">
    <source>
        <dbReference type="ARBA" id="ARBA00022801"/>
    </source>
</evidence>
<dbReference type="InterPro" id="IPR013822">
    <property type="entry name" value="Signal_recog_particl_SRP54_hlx"/>
</dbReference>
<dbReference type="InterPro" id="IPR042101">
    <property type="entry name" value="SRP54_N_sf"/>
</dbReference>
<keyword evidence="12" id="KW-1185">Reference proteome</keyword>
<dbReference type="STRING" id="1459636.NTE_01292"/>
<dbReference type="InterPro" id="IPR000897">
    <property type="entry name" value="SRP54_GTPase_dom"/>
</dbReference>
<keyword evidence="3 8" id="KW-0547">Nucleotide-binding</keyword>
<comment type="function">
    <text evidence="8">Involved in targeting and insertion of nascent membrane proteins into the cytoplasmic membrane. Acts as a receptor for the complex formed by the signal recognition particle (SRP) and the ribosome-nascent chain (RNC).</text>
</comment>
<evidence type="ECO:0000256" key="6">
    <source>
        <dbReference type="ARBA" id="ARBA00023136"/>
    </source>
</evidence>
<feature type="compositionally biased region" description="Pro residues" evidence="9">
    <location>
        <begin position="380"/>
        <end position="393"/>
    </location>
</feature>
<evidence type="ECO:0000256" key="7">
    <source>
        <dbReference type="ARBA" id="ARBA00023170"/>
    </source>
</evidence>
<dbReference type="KEGG" id="nev:NTE_01292"/>
<feature type="compositionally biased region" description="Basic and acidic residues" evidence="9">
    <location>
        <begin position="353"/>
        <end position="368"/>
    </location>
</feature>
<dbReference type="GO" id="GO:0006614">
    <property type="term" value="P:SRP-dependent cotranslational protein targeting to membrane"/>
    <property type="evidence" value="ECO:0007669"/>
    <property type="project" value="InterPro"/>
</dbReference>
<dbReference type="AlphaFoldDB" id="A0A075MP90"/>
<dbReference type="GeneID" id="41597095"/>
<evidence type="ECO:0000256" key="5">
    <source>
        <dbReference type="ARBA" id="ARBA00023134"/>
    </source>
</evidence>
<dbReference type="Pfam" id="PF02881">
    <property type="entry name" value="SRP54_N"/>
    <property type="match status" value="1"/>
</dbReference>
<evidence type="ECO:0000256" key="2">
    <source>
        <dbReference type="ARBA" id="ARBA00022490"/>
    </source>
</evidence>
<dbReference type="SMART" id="SM00963">
    <property type="entry name" value="SRP54_N"/>
    <property type="match status" value="1"/>
</dbReference>
<dbReference type="InterPro" id="IPR003593">
    <property type="entry name" value="AAA+_ATPase"/>
</dbReference>
<feature type="binding site" evidence="8">
    <location>
        <begin position="196"/>
        <end position="200"/>
    </location>
    <ligand>
        <name>GTP</name>
        <dbReference type="ChEBI" id="CHEBI:37565"/>
    </ligand>
</feature>
<dbReference type="GO" id="GO:0005525">
    <property type="term" value="F:GTP binding"/>
    <property type="evidence" value="ECO:0007669"/>
    <property type="project" value="UniProtKB-UniRule"/>
</dbReference>
<comment type="similarity">
    <text evidence="8">Belongs to the GTP-binding SRP family. FtsY subfamily.</text>
</comment>